<sequence>MPSLSFVTVDVFTTTRYAGNPLAIINVPKGHDISDDQMQQIAREFNLSESVFLHESIASDNGVPEWRIRIFMTTAELPFAGHPTIGTACYALGSIAHNAPKGRLIANAGPIDVDFASDVARAAIPHNVHVHTENPFTIHDVYKLQPALVGVSSRAIDIVSPVKGMNFVCVELPDLATLAKIDNTGVKPQPRLDEAWNVGFAGSLFYVLTDGPVTDDKVVKVRTRMMEGNFEDPATGSAACALGAHLALKARSKSVHFDVTQGVEIGRKSDIGVSVVLKEGLDEVESIELSGSAVKIMEGVIEY</sequence>
<dbReference type="Pfam" id="PF02567">
    <property type="entry name" value="PhzC-PhzF"/>
    <property type="match status" value="1"/>
</dbReference>
<evidence type="ECO:0000256" key="1">
    <source>
        <dbReference type="PIRSR" id="PIRSR016184-1"/>
    </source>
</evidence>
<dbReference type="Proteomes" id="UP001303373">
    <property type="component" value="Chromosome 4"/>
</dbReference>
<reference evidence="2 3" key="1">
    <citation type="submission" date="2023-11" db="EMBL/GenBank/DDBJ databases">
        <title>An acidophilic fungus is an integral part of prey digestion in a carnivorous sundew plant.</title>
        <authorList>
            <person name="Tsai I.J."/>
        </authorList>
    </citation>
    <scope>NUCLEOTIDE SEQUENCE [LARGE SCALE GENOMIC DNA]</scope>
    <source>
        <strain evidence="2">169a</strain>
    </source>
</reference>
<dbReference type="GO" id="GO:0016853">
    <property type="term" value="F:isomerase activity"/>
    <property type="evidence" value="ECO:0007669"/>
    <property type="project" value="TreeGrafter"/>
</dbReference>
<gene>
    <name evidence="2" type="ORF">R9X50_00297800</name>
</gene>
<evidence type="ECO:0000313" key="3">
    <source>
        <dbReference type="Proteomes" id="UP001303373"/>
    </source>
</evidence>
<dbReference type="Gene3D" id="3.10.310.10">
    <property type="entry name" value="Diaminopimelate Epimerase, Chain A, domain 1"/>
    <property type="match status" value="2"/>
</dbReference>
<dbReference type="PANTHER" id="PTHR13774:SF32">
    <property type="entry name" value="ANTISENSE-ENHANCING SEQUENCE 1"/>
    <property type="match status" value="1"/>
</dbReference>
<dbReference type="SUPFAM" id="SSF54506">
    <property type="entry name" value="Diaminopimelate epimerase-like"/>
    <property type="match status" value="1"/>
</dbReference>
<organism evidence="2 3">
    <name type="scientific">Acrodontium crateriforme</name>
    <dbReference type="NCBI Taxonomy" id="150365"/>
    <lineage>
        <taxon>Eukaryota</taxon>
        <taxon>Fungi</taxon>
        <taxon>Dikarya</taxon>
        <taxon>Ascomycota</taxon>
        <taxon>Pezizomycotina</taxon>
        <taxon>Dothideomycetes</taxon>
        <taxon>Dothideomycetidae</taxon>
        <taxon>Mycosphaerellales</taxon>
        <taxon>Teratosphaeriaceae</taxon>
        <taxon>Acrodontium</taxon>
    </lineage>
</organism>
<dbReference type="InterPro" id="IPR003719">
    <property type="entry name" value="Phenazine_PhzF-like"/>
</dbReference>
<dbReference type="AlphaFoldDB" id="A0AAQ3M3I8"/>
<proteinExistence type="predicted"/>
<evidence type="ECO:0008006" key="4">
    <source>
        <dbReference type="Google" id="ProtNLM"/>
    </source>
</evidence>
<dbReference type="PIRSF" id="PIRSF016184">
    <property type="entry name" value="PhzC_PhzF"/>
    <property type="match status" value="1"/>
</dbReference>
<accession>A0AAQ3M3I8</accession>
<keyword evidence="3" id="KW-1185">Reference proteome</keyword>
<protein>
    <recommendedName>
        <fullName evidence="4">Diaminopimelate epimerase-like protein</fullName>
    </recommendedName>
</protein>
<name>A0AAQ3M3I8_9PEZI</name>
<dbReference type="GO" id="GO:0005737">
    <property type="term" value="C:cytoplasm"/>
    <property type="evidence" value="ECO:0007669"/>
    <property type="project" value="TreeGrafter"/>
</dbReference>
<evidence type="ECO:0000313" key="2">
    <source>
        <dbReference type="EMBL" id="WPH00155.1"/>
    </source>
</evidence>
<feature type="active site" evidence="1">
    <location>
        <position position="49"/>
    </location>
</feature>
<dbReference type="NCBIfam" id="TIGR00654">
    <property type="entry name" value="PhzF_family"/>
    <property type="match status" value="1"/>
</dbReference>
<dbReference type="EMBL" id="CP138583">
    <property type="protein sequence ID" value="WPH00155.1"/>
    <property type="molecule type" value="Genomic_DNA"/>
</dbReference>
<dbReference type="PANTHER" id="PTHR13774">
    <property type="entry name" value="PHENAZINE BIOSYNTHESIS PROTEIN"/>
    <property type="match status" value="1"/>
</dbReference>